<feature type="region of interest" description="Disordered" evidence="2">
    <location>
        <begin position="483"/>
        <end position="546"/>
    </location>
</feature>
<feature type="compositionally biased region" description="Low complexity" evidence="2">
    <location>
        <begin position="492"/>
        <end position="515"/>
    </location>
</feature>
<feature type="region of interest" description="Disordered" evidence="2">
    <location>
        <begin position="1"/>
        <end position="211"/>
    </location>
</feature>
<feature type="compositionally biased region" description="Pro residues" evidence="2">
    <location>
        <begin position="191"/>
        <end position="202"/>
    </location>
</feature>
<comment type="caution">
    <text evidence="4">The sequence shown here is derived from an EMBL/GenBank/DDBJ whole genome shotgun (WGS) entry which is preliminary data.</text>
</comment>
<evidence type="ECO:0000256" key="2">
    <source>
        <dbReference type="SAM" id="MobiDB-lite"/>
    </source>
</evidence>
<dbReference type="GO" id="GO:0008270">
    <property type="term" value="F:zinc ion binding"/>
    <property type="evidence" value="ECO:0007669"/>
    <property type="project" value="InterPro"/>
</dbReference>
<dbReference type="PANTHER" id="PTHR47785:SF4">
    <property type="entry name" value="ZN(II)2CYS6 TRANSCRIPTION FACTOR (EUROFUNG)"/>
    <property type="match status" value="1"/>
</dbReference>
<dbReference type="Gene3D" id="4.10.240.10">
    <property type="entry name" value="Zn(2)-C6 fungal-type DNA-binding domain"/>
    <property type="match status" value="1"/>
</dbReference>
<feature type="compositionally biased region" description="Polar residues" evidence="2">
    <location>
        <begin position="114"/>
        <end position="127"/>
    </location>
</feature>
<dbReference type="OrthoDB" id="5244761at2759"/>
<dbReference type="CDD" id="cd00067">
    <property type="entry name" value="GAL4"/>
    <property type="match status" value="1"/>
</dbReference>
<evidence type="ECO:0000313" key="5">
    <source>
        <dbReference type="Proteomes" id="UP000481861"/>
    </source>
</evidence>
<dbReference type="InterPro" id="IPR036864">
    <property type="entry name" value="Zn2-C6_fun-type_DNA-bd_sf"/>
</dbReference>
<dbReference type="PROSITE" id="PS00463">
    <property type="entry name" value="ZN2_CY6_FUNGAL_1"/>
    <property type="match status" value="1"/>
</dbReference>
<evidence type="ECO:0000256" key="1">
    <source>
        <dbReference type="ARBA" id="ARBA00023242"/>
    </source>
</evidence>
<feature type="domain" description="Zn(2)-C6 fungal-type" evidence="3">
    <location>
        <begin position="239"/>
        <end position="268"/>
    </location>
</feature>
<dbReference type="Proteomes" id="UP000481861">
    <property type="component" value="Unassembled WGS sequence"/>
</dbReference>
<feature type="compositionally biased region" description="Low complexity" evidence="2">
    <location>
        <begin position="134"/>
        <end position="150"/>
    </location>
</feature>
<dbReference type="PROSITE" id="PS50048">
    <property type="entry name" value="ZN2_CY6_FUNGAL_2"/>
    <property type="match status" value="1"/>
</dbReference>
<dbReference type="Pfam" id="PF00172">
    <property type="entry name" value="Zn_clus"/>
    <property type="match status" value="1"/>
</dbReference>
<keyword evidence="1" id="KW-0539">Nucleus</keyword>
<reference evidence="4 5" key="1">
    <citation type="submission" date="2020-01" db="EMBL/GenBank/DDBJ databases">
        <authorList>
            <consortium name="DOE Joint Genome Institute"/>
            <person name="Haridas S."/>
            <person name="Albert R."/>
            <person name="Binder M."/>
            <person name="Bloem J."/>
            <person name="Labutti K."/>
            <person name="Salamov A."/>
            <person name="Andreopoulos B."/>
            <person name="Baker S.E."/>
            <person name="Barry K."/>
            <person name="Bills G."/>
            <person name="Bluhm B.H."/>
            <person name="Cannon C."/>
            <person name="Castanera R."/>
            <person name="Culley D.E."/>
            <person name="Daum C."/>
            <person name="Ezra D."/>
            <person name="Gonzalez J.B."/>
            <person name="Henrissat B."/>
            <person name="Kuo A."/>
            <person name="Liang C."/>
            <person name="Lipzen A."/>
            <person name="Lutzoni F."/>
            <person name="Magnuson J."/>
            <person name="Mondo S."/>
            <person name="Nolan M."/>
            <person name="Ohm R."/>
            <person name="Pangilinan J."/>
            <person name="Park H.-J.H."/>
            <person name="Ramirez L."/>
            <person name="Alfaro M."/>
            <person name="Sun H."/>
            <person name="Tritt A."/>
            <person name="Yoshinaga Y."/>
            <person name="Zwiers L.-H.L."/>
            <person name="Turgeon B.G."/>
            <person name="Goodwin S.B."/>
            <person name="Spatafora J.W."/>
            <person name="Crous P.W."/>
            <person name="Grigoriev I.V."/>
        </authorList>
    </citation>
    <scope>NUCLEOTIDE SEQUENCE [LARGE SCALE GENOMIC DNA]</scope>
    <source>
        <strain evidence="4 5">CBS 611.86</strain>
    </source>
</reference>
<name>A0A7C8MHV5_9PLEO</name>
<dbReference type="AlphaFoldDB" id="A0A7C8MHV5"/>
<dbReference type="EMBL" id="JAADJZ010000001">
    <property type="protein sequence ID" value="KAF2877899.1"/>
    <property type="molecule type" value="Genomic_DNA"/>
</dbReference>
<dbReference type="InterPro" id="IPR001138">
    <property type="entry name" value="Zn2Cys6_DnaBD"/>
</dbReference>
<gene>
    <name evidence="4" type="ORF">BDV95DRAFT_6112</name>
</gene>
<dbReference type="GO" id="GO:0000981">
    <property type="term" value="F:DNA-binding transcription factor activity, RNA polymerase II-specific"/>
    <property type="evidence" value="ECO:0007669"/>
    <property type="project" value="InterPro"/>
</dbReference>
<dbReference type="SMART" id="SM00066">
    <property type="entry name" value="GAL4"/>
    <property type="match status" value="1"/>
</dbReference>
<accession>A0A7C8MHV5</accession>
<keyword evidence="5" id="KW-1185">Reference proteome</keyword>
<organism evidence="4 5">
    <name type="scientific">Massariosphaeria phaeospora</name>
    <dbReference type="NCBI Taxonomy" id="100035"/>
    <lineage>
        <taxon>Eukaryota</taxon>
        <taxon>Fungi</taxon>
        <taxon>Dikarya</taxon>
        <taxon>Ascomycota</taxon>
        <taxon>Pezizomycotina</taxon>
        <taxon>Dothideomycetes</taxon>
        <taxon>Pleosporomycetidae</taxon>
        <taxon>Pleosporales</taxon>
        <taxon>Pleosporales incertae sedis</taxon>
        <taxon>Massariosphaeria</taxon>
    </lineage>
</organism>
<dbReference type="PANTHER" id="PTHR47785">
    <property type="entry name" value="ZN(II)2CYS6 TRANSCRIPTION FACTOR (EUROFUNG)-RELATED-RELATED"/>
    <property type="match status" value="1"/>
</dbReference>
<dbReference type="CDD" id="cd12148">
    <property type="entry name" value="fungal_TF_MHR"/>
    <property type="match status" value="1"/>
</dbReference>
<proteinExistence type="predicted"/>
<dbReference type="InterPro" id="IPR053181">
    <property type="entry name" value="EcdB-like_regulator"/>
</dbReference>
<evidence type="ECO:0000259" key="3">
    <source>
        <dbReference type="PROSITE" id="PS50048"/>
    </source>
</evidence>
<dbReference type="SUPFAM" id="SSF57701">
    <property type="entry name" value="Zn2/Cys6 DNA-binding domain"/>
    <property type="match status" value="1"/>
</dbReference>
<sequence length="1151" mass="126420">MESGDQDAPTQKRLRLDSVNPVYNGLPPPPPQSQPARHPAHPTSVQASSPPARHYPPHSLPPPTHHYPPAGQAHYAGPQPSPSLPPSDIRAYSDPRNIPSPRLRTHGLAGPHVTLSTRNIPQDSISTYRPPTTPQASSAAPDSQSSRSTSVDAKAGMEHGGHQAPWPMNVEHRHNSNGTNGYSPAMSPPNHNEPPFHPPALPPGQHYAQPANAYASSPYMSQYASQQQVRRKQVRATQACNHCRSRKQKCDEARPCQFCRENNFDCQYKDVPPPKQDRSMMQLQDGINHISDTLNSFIEGINAWKQSVESRLAQPSAAGPTVPISNHPSPNHVFGFRGSMSEQSGSGMPTPVQGRAQLRRVSSMKTESPIVPQSRISPVRAHTSTPIKQEGVFAAPQPPATPAESVATENMQLVGGAFRARTGLQSDHTTPAHQLLDEWPAMKNFYSGIQPVKEMVANGVIDYPMQLEQERGLIRVWGVGEGRDLNDGTQGSSPSISSPESINESAAPSPSPNNEGIWGAPPVDHSSPSTMSGGTPRDYQGTEGSVIFEGPGGLGIDGKPVFHSKVLNRLLGSYLHHVHSMHPFLNPNKLGKMIKEFSETYSPDLRPPNVLSPGIPANYLNPGVKRKRSGSTFTDHFLSSKEKGNTIERSLRNAIILLVLALGKVCEWRRPLPAPYNDRNPLSRGDWGYPQESPRSSNDSFGEDSDGRLRNIDLLPGMAYYAYASDILGNQQGGNTVAHAQAHLLAALYQGQFARVLESWSWINNACRICLVLVKADFSKISRDALFSTISNPPADPPDPDTPAAKEAIREAAKEEYRLNLVKCVYWTCLQLESDILAEMSSLPATEISKYQDKIAYPTGVYGSFEDVQDSDTDRNHSATNPEANITMWIYSSQIHLRVILNEAHNTLYGKSGNKNLENLREVAGAARVHADVLKRWRDLLPPVLSWDDNAIPATDMNIARLRAKYYGGRYMILRPFLYISVHGLALPPRAPIASSSQNSSPAAPADSFASSNGTNTFRDIMELSPDQDEILDIAFHCIDSAIQSTIAFDRTGADPDAPYVDYSSIRKGRPILTNIFGTLHAQFGNMIVLAAVLESQLQPRIQEKTKLNRQNLIRLFRRTIDILKEVAPNSPILAMDLRILEKVKTQLRLE</sequence>
<protein>
    <recommendedName>
        <fullName evidence="3">Zn(2)-C6 fungal-type domain-containing protein</fullName>
    </recommendedName>
</protein>
<feature type="region of interest" description="Disordered" evidence="2">
    <location>
        <begin position="679"/>
        <end position="705"/>
    </location>
</feature>
<evidence type="ECO:0000313" key="4">
    <source>
        <dbReference type="EMBL" id="KAF2877899.1"/>
    </source>
</evidence>